<dbReference type="GO" id="GO:0005524">
    <property type="term" value="F:ATP binding"/>
    <property type="evidence" value="ECO:0007669"/>
    <property type="project" value="UniProtKB-KW"/>
</dbReference>
<evidence type="ECO:0000259" key="16">
    <source>
        <dbReference type="Pfam" id="PF02887"/>
    </source>
</evidence>
<dbReference type="InterPro" id="IPR001697">
    <property type="entry name" value="Pyr_Knase"/>
</dbReference>
<dbReference type="InterPro" id="IPR040442">
    <property type="entry name" value="Pyrv_kinase-like_dom_sf"/>
</dbReference>
<dbReference type="SUPFAM" id="SSF51621">
    <property type="entry name" value="Phosphoenolpyruvate/pyruvate domain"/>
    <property type="match status" value="1"/>
</dbReference>
<dbReference type="InterPro" id="IPR015813">
    <property type="entry name" value="Pyrv/PenolPyrv_kinase-like_dom"/>
</dbReference>
<keyword evidence="13" id="KW-0670">Pyruvate</keyword>
<feature type="domain" description="Pyruvate kinase C-terminal" evidence="16">
    <location>
        <begin position="466"/>
        <end position="578"/>
    </location>
</feature>
<dbReference type="NCBIfam" id="TIGR01064">
    <property type="entry name" value="pyruv_kin"/>
    <property type="match status" value="1"/>
</dbReference>
<protein>
    <recommendedName>
        <fullName evidence="5 14">Pyruvate kinase</fullName>
        <ecNumber evidence="5 14">2.7.1.40</ecNumber>
    </recommendedName>
</protein>
<evidence type="ECO:0000256" key="10">
    <source>
        <dbReference type="ARBA" id="ARBA00022840"/>
    </source>
</evidence>
<feature type="domain" description="Pyruvate kinase barrel" evidence="15">
    <location>
        <begin position="62"/>
        <end position="424"/>
    </location>
</feature>
<keyword evidence="8" id="KW-0547">Nucleotide-binding</keyword>
<dbReference type="FunFam" id="2.40.33.10:FF:000001">
    <property type="entry name" value="Pyruvate kinase"/>
    <property type="match status" value="1"/>
</dbReference>
<dbReference type="Pfam" id="PF02887">
    <property type="entry name" value="PK_C"/>
    <property type="match status" value="1"/>
</dbReference>
<dbReference type="Gene3D" id="3.20.20.60">
    <property type="entry name" value="Phosphoenolpyruvate-binding domains"/>
    <property type="match status" value="1"/>
</dbReference>
<comment type="catalytic activity">
    <reaction evidence="14">
        <text>pyruvate + ATP = phosphoenolpyruvate + ADP + H(+)</text>
        <dbReference type="Rhea" id="RHEA:18157"/>
        <dbReference type="ChEBI" id="CHEBI:15361"/>
        <dbReference type="ChEBI" id="CHEBI:15378"/>
        <dbReference type="ChEBI" id="CHEBI:30616"/>
        <dbReference type="ChEBI" id="CHEBI:58702"/>
        <dbReference type="ChEBI" id="CHEBI:456216"/>
        <dbReference type="EC" id="2.7.1.40"/>
    </reaction>
</comment>
<evidence type="ECO:0000256" key="3">
    <source>
        <dbReference type="ARBA" id="ARBA00004997"/>
    </source>
</evidence>
<dbReference type="SUPFAM" id="SSF50800">
    <property type="entry name" value="PK beta-barrel domain-like"/>
    <property type="match status" value="1"/>
</dbReference>
<dbReference type="PANTHER" id="PTHR11817">
    <property type="entry name" value="PYRUVATE KINASE"/>
    <property type="match status" value="1"/>
</dbReference>
<evidence type="ECO:0000256" key="8">
    <source>
        <dbReference type="ARBA" id="ARBA00022741"/>
    </source>
</evidence>
<dbReference type="Gene3D" id="3.40.1380.20">
    <property type="entry name" value="Pyruvate kinase, C-terminal domain"/>
    <property type="match status" value="1"/>
</dbReference>
<evidence type="ECO:0000259" key="15">
    <source>
        <dbReference type="Pfam" id="PF00224"/>
    </source>
</evidence>
<keyword evidence="12 14" id="KW-0324">Glycolysis</keyword>
<dbReference type="AlphaFoldDB" id="A0A7S3V880"/>
<evidence type="ECO:0000256" key="1">
    <source>
        <dbReference type="ARBA" id="ARBA00001946"/>
    </source>
</evidence>
<dbReference type="GO" id="GO:0000287">
    <property type="term" value="F:magnesium ion binding"/>
    <property type="evidence" value="ECO:0007669"/>
    <property type="project" value="InterPro"/>
</dbReference>
<comment type="cofactor">
    <cofactor evidence="2">
        <name>K(+)</name>
        <dbReference type="ChEBI" id="CHEBI:29103"/>
    </cofactor>
</comment>
<organism evidence="17">
    <name type="scientific">Chaetoceros debilis</name>
    <dbReference type="NCBI Taxonomy" id="122233"/>
    <lineage>
        <taxon>Eukaryota</taxon>
        <taxon>Sar</taxon>
        <taxon>Stramenopiles</taxon>
        <taxon>Ochrophyta</taxon>
        <taxon>Bacillariophyta</taxon>
        <taxon>Coscinodiscophyceae</taxon>
        <taxon>Chaetocerotophycidae</taxon>
        <taxon>Chaetocerotales</taxon>
        <taxon>Chaetocerotaceae</taxon>
        <taxon>Chaetoceros</taxon>
    </lineage>
</organism>
<evidence type="ECO:0000256" key="14">
    <source>
        <dbReference type="RuleBase" id="RU000504"/>
    </source>
</evidence>
<dbReference type="GO" id="GO:0030955">
    <property type="term" value="F:potassium ion binding"/>
    <property type="evidence" value="ECO:0007669"/>
    <property type="project" value="InterPro"/>
</dbReference>
<accession>A0A7S3V880</accession>
<evidence type="ECO:0000256" key="11">
    <source>
        <dbReference type="ARBA" id="ARBA00022842"/>
    </source>
</evidence>
<dbReference type="UniPathway" id="UPA00109">
    <property type="reaction ID" value="UER00188"/>
</dbReference>
<sequence>MLRQFGKIASSRSASLIRVNASTTPANSSKALLSTKTCFADIAGVTETKPLSVEGQWNPQLTKIVATIGPTSEQLPVMSDLVKAGFRIMRLNFSHATTEEVELRVSNLKKCIGRHGASSMDMPEDLPGSASQMANDLNVRAVLLDTRGPEIRMGKLRDDFSGHETITLQAGNTITLRTSEDWADAGSTETDLFIDYPKLHKVLVPGSKVLLDDGAIILTVTSLEDSKELYGNVTCTVDNAGDLRSRAGVNLPGAETDLPAMSAKDKVDIKYGITKDVDYVAASFVQSADHVREIKQYMKLCVEELGLPTSYPLPLIISKIESQTALKNFDEILEESDGIMVARGDLGVEIPIYQVTNAQKEMVAACNAVGKPVIVATQMLESMAKNPRPTRAEVSDVTNAVFDGADAVMTSGETAKGKYPVETIQMMNEIISSAESFAVSRPDLVSGSYGGRVFANKAESGCVEASIAKASVAAARKRDASAIIVLNKIGSGLARFVSAYRPDVPIITFVPSSKMARQLIIHRGIHPVVGALSGLTFHKRPALAMKHAKEMGFVSPGDNVVIVGMEDEDEEEFGTMKVTTVV</sequence>
<keyword evidence="9 14" id="KW-0418">Kinase</keyword>
<dbReference type="PRINTS" id="PR01050">
    <property type="entry name" value="PYRUVTKNASE"/>
</dbReference>
<dbReference type="SUPFAM" id="SSF52935">
    <property type="entry name" value="PK C-terminal domain-like"/>
    <property type="match status" value="1"/>
</dbReference>
<comment type="similarity">
    <text evidence="4 14">Belongs to the pyruvate kinase family.</text>
</comment>
<reference evidence="17" key="1">
    <citation type="submission" date="2021-01" db="EMBL/GenBank/DDBJ databases">
        <authorList>
            <person name="Corre E."/>
            <person name="Pelletier E."/>
            <person name="Niang G."/>
            <person name="Scheremetjew M."/>
            <person name="Finn R."/>
            <person name="Kale V."/>
            <person name="Holt S."/>
            <person name="Cochrane G."/>
            <person name="Meng A."/>
            <person name="Brown T."/>
            <person name="Cohen L."/>
        </authorList>
    </citation>
    <scope>NUCLEOTIDE SEQUENCE</scope>
    <source>
        <strain evidence="17">MM31A-1</strain>
    </source>
</reference>
<dbReference type="EMBL" id="HBIO01010051">
    <property type="protein sequence ID" value="CAE0462936.1"/>
    <property type="molecule type" value="Transcribed_RNA"/>
</dbReference>
<comment type="cofactor">
    <cofactor evidence="1">
        <name>Mg(2+)</name>
        <dbReference type="ChEBI" id="CHEBI:18420"/>
    </cofactor>
</comment>
<name>A0A7S3V880_9STRA</name>
<dbReference type="InterPro" id="IPR015793">
    <property type="entry name" value="Pyrv_Knase_brl"/>
</dbReference>
<dbReference type="FunFam" id="3.20.20.60:FF:000025">
    <property type="entry name" value="Pyruvate kinase"/>
    <property type="match status" value="1"/>
</dbReference>
<evidence type="ECO:0000256" key="7">
    <source>
        <dbReference type="ARBA" id="ARBA00022723"/>
    </source>
</evidence>
<keyword evidence="7" id="KW-0479">Metal-binding</keyword>
<evidence type="ECO:0000256" key="9">
    <source>
        <dbReference type="ARBA" id="ARBA00022777"/>
    </source>
</evidence>
<evidence type="ECO:0000256" key="12">
    <source>
        <dbReference type="ARBA" id="ARBA00023152"/>
    </source>
</evidence>
<keyword evidence="6 14" id="KW-0808">Transferase</keyword>
<proteinExistence type="inferred from homology"/>
<dbReference type="InterPro" id="IPR015795">
    <property type="entry name" value="Pyrv_Knase_C"/>
</dbReference>
<evidence type="ECO:0000256" key="13">
    <source>
        <dbReference type="ARBA" id="ARBA00023317"/>
    </source>
</evidence>
<evidence type="ECO:0000256" key="2">
    <source>
        <dbReference type="ARBA" id="ARBA00001958"/>
    </source>
</evidence>
<dbReference type="InterPro" id="IPR015806">
    <property type="entry name" value="Pyrv_Knase_insert_dom_sf"/>
</dbReference>
<dbReference type="InterPro" id="IPR011037">
    <property type="entry name" value="Pyrv_Knase-like_insert_dom_sf"/>
</dbReference>
<dbReference type="GO" id="GO:0016301">
    <property type="term" value="F:kinase activity"/>
    <property type="evidence" value="ECO:0007669"/>
    <property type="project" value="UniProtKB-KW"/>
</dbReference>
<dbReference type="InterPro" id="IPR036918">
    <property type="entry name" value="Pyrv_Knase_C_sf"/>
</dbReference>
<evidence type="ECO:0000256" key="4">
    <source>
        <dbReference type="ARBA" id="ARBA00008663"/>
    </source>
</evidence>
<keyword evidence="11 14" id="KW-0460">Magnesium</keyword>
<evidence type="ECO:0000256" key="6">
    <source>
        <dbReference type="ARBA" id="ARBA00022679"/>
    </source>
</evidence>
<gene>
    <name evidence="17" type="ORF">CDEB00056_LOCUS7777</name>
</gene>
<evidence type="ECO:0000256" key="5">
    <source>
        <dbReference type="ARBA" id="ARBA00012142"/>
    </source>
</evidence>
<dbReference type="EC" id="2.7.1.40" evidence="5 14"/>
<dbReference type="Gene3D" id="2.40.33.10">
    <property type="entry name" value="PK beta-barrel domain-like"/>
    <property type="match status" value="1"/>
</dbReference>
<comment type="pathway">
    <text evidence="3 14">Carbohydrate degradation; glycolysis; pyruvate from D-glyceraldehyde 3-phosphate: step 5/5.</text>
</comment>
<dbReference type="Pfam" id="PF00224">
    <property type="entry name" value="PK"/>
    <property type="match status" value="1"/>
</dbReference>
<evidence type="ECO:0000313" key="17">
    <source>
        <dbReference type="EMBL" id="CAE0462936.1"/>
    </source>
</evidence>
<keyword evidence="10" id="KW-0067">ATP-binding</keyword>
<dbReference type="GO" id="GO:0004743">
    <property type="term" value="F:pyruvate kinase activity"/>
    <property type="evidence" value="ECO:0007669"/>
    <property type="project" value="UniProtKB-EC"/>
</dbReference>